<proteinExistence type="inferred from homology"/>
<dbReference type="PANTHER" id="PTHR31190:SF489">
    <property type="entry name" value="ETHYLENE-RESPONSIVE TRANSCRIPTION FACTOR ERF113-RELATED"/>
    <property type="match status" value="1"/>
</dbReference>
<feature type="region of interest" description="Disordered" evidence="7">
    <location>
        <begin position="265"/>
        <end position="315"/>
    </location>
</feature>
<dbReference type="PANTHER" id="PTHR31190">
    <property type="entry name" value="DNA-BINDING DOMAIN"/>
    <property type="match status" value="1"/>
</dbReference>
<dbReference type="AlphaFoldDB" id="A0A834SEE1"/>
<comment type="subcellular location">
    <subcellularLocation>
        <location evidence="1">Nucleus</location>
    </subcellularLocation>
</comment>
<accession>A0A834SEE1</accession>
<dbReference type="FunFam" id="3.30.730.10:FF:000001">
    <property type="entry name" value="Ethylene-responsive transcription factor 2"/>
    <property type="match status" value="1"/>
</dbReference>
<dbReference type="Proteomes" id="UP000634136">
    <property type="component" value="Unassembled WGS sequence"/>
</dbReference>
<dbReference type="InterPro" id="IPR036955">
    <property type="entry name" value="AP2/ERF_dom_sf"/>
</dbReference>
<reference evidence="9" key="1">
    <citation type="submission" date="2020-09" db="EMBL/GenBank/DDBJ databases">
        <title>Genome-Enabled Discovery of Anthraquinone Biosynthesis in Senna tora.</title>
        <authorList>
            <person name="Kang S.-H."/>
            <person name="Pandey R.P."/>
            <person name="Lee C.-M."/>
            <person name="Sim J.-S."/>
            <person name="Jeong J.-T."/>
            <person name="Choi B.-S."/>
            <person name="Jung M."/>
            <person name="Ginzburg D."/>
            <person name="Zhao K."/>
            <person name="Won S.Y."/>
            <person name="Oh T.-J."/>
            <person name="Yu Y."/>
            <person name="Kim N.-H."/>
            <person name="Lee O.R."/>
            <person name="Lee T.-H."/>
            <person name="Bashyal P."/>
            <person name="Kim T.-S."/>
            <person name="Lee W.-H."/>
            <person name="Kawkins C."/>
            <person name="Kim C.-K."/>
            <person name="Kim J.S."/>
            <person name="Ahn B.O."/>
            <person name="Rhee S.Y."/>
            <person name="Sohng J.K."/>
        </authorList>
    </citation>
    <scope>NUCLEOTIDE SEQUENCE</scope>
    <source>
        <tissue evidence="9">Leaf</tissue>
    </source>
</reference>
<dbReference type="Pfam" id="PF00847">
    <property type="entry name" value="AP2"/>
    <property type="match status" value="1"/>
</dbReference>
<dbReference type="InterPro" id="IPR044808">
    <property type="entry name" value="ERF_plant"/>
</dbReference>
<feature type="domain" description="AP2/ERF" evidence="8">
    <location>
        <begin position="199"/>
        <end position="256"/>
    </location>
</feature>
<gene>
    <name evidence="9" type="ORF">G2W53_040978</name>
</gene>
<sequence length="334" mass="37177">MGHKLFEDTYDKPLRKDGILGMPGVFRRKIVGSQVLDLFGRRDKSRRPRYVTNPEVVMPCSLDFPYALSRSRFGSGFYFPVKVGSCRSLAPLVKAGLDWASTFQLKLVSHLPTPLVEIEEEKIQHDFMFPTPLHPSLSDQTPKQEASPYSPYPFPYHITTTQDTTTFPIPQVTISSGLIDNNTSSQPTSQGNINIRKRHYRGVRQRPWGKWAAEIRDPKKAARVWLGTFDTAEDAAAAYDAAALKFKGNKAKLNFPERVANFATHDHNTSSSASPTASSIPRQPPPVPPAADDQGFPDLMQYAQDEQMGGGGSSYGSWFFDKGSSDFDGSNTRR</sequence>
<dbReference type="EMBL" id="JAAIUW010000013">
    <property type="protein sequence ID" value="KAF7801867.1"/>
    <property type="molecule type" value="Genomic_DNA"/>
</dbReference>
<feature type="compositionally biased region" description="Low complexity" evidence="7">
    <location>
        <begin position="269"/>
        <end position="281"/>
    </location>
</feature>
<evidence type="ECO:0000259" key="8">
    <source>
        <dbReference type="PROSITE" id="PS51032"/>
    </source>
</evidence>
<dbReference type="GO" id="GO:0003700">
    <property type="term" value="F:DNA-binding transcription factor activity"/>
    <property type="evidence" value="ECO:0007669"/>
    <property type="project" value="InterPro"/>
</dbReference>
<dbReference type="PRINTS" id="PR00367">
    <property type="entry name" value="ETHRSPELEMNT"/>
</dbReference>
<dbReference type="SUPFAM" id="SSF54171">
    <property type="entry name" value="DNA-binding domain"/>
    <property type="match status" value="1"/>
</dbReference>
<keyword evidence="2" id="KW-0805">Transcription regulation</keyword>
<evidence type="ECO:0000256" key="4">
    <source>
        <dbReference type="ARBA" id="ARBA00023163"/>
    </source>
</evidence>
<dbReference type="Gene3D" id="3.30.730.10">
    <property type="entry name" value="AP2/ERF domain"/>
    <property type="match status" value="1"/>
</dbReference>
<dbReference type="OrthoDB" id="1925932at2759"/>
<dbReference type="GO" id="GO:0009873">
    <property type="term" value="P:ethylene-activated signaling pathway"/>
    <property type="evidence" value="ECO:0007669"/>
    <property type="project" value="InterPro"/>
</dbReference>
<evidence type="ECO:0000256" key="5">
    <source>
        <dbReference type="ARBA" id="ARBA00023242"/>
    </source>
</evidence>
<evidence type="ECO:0000256" key="3">
    <source>
        <dbReference type="ARBA" id="ARBA00023125"/>
    </source>
</evidence>
<dbReference type="InterPro" id="IPR016177">
    <property type="entry name" value="DNA-bd_dom_sf"/>
</dbReference>
<evidence type="ECO:0000256" key="6">
    <source>
        <dbReference type="ARBA" id="ARBA00024343"/>
    </source>
</evidence>
<keyword evidence="5" id="KW-0539">Nucleus</keyword>
<comment type="similarity">
    <text evidence="6">Belongs to the AP2/ERF transcription factor family. ERF subfamily.</text>
</comment>
<dbReference type="GO" id="GO:0005634">
    <property type="term" value="C:nucleus"/>
    <property type="evidence" value="ECO:0007669"/>
    <property type="project" value="UniProtKB-SubCell"/>
</dbReference>
<evidence type="ECO:0000313" key="10">
    <source>
        <dbReference type="Proteomes" id="UP000634136"/>
    </source>
</evidence>
<comment type="caution">
    <text evidence="9">The sequence shown here is derived from an EMBL/GenBank/DDBJ whole genome shotgun (WGS) entry which is preliminary data.</text>
</comment>
<dbReference type="CDD" id="cd00018">
    <property type="entry name" value="AP2"/>
    <property type="match status" value="1"/>
</dbReference>
<evidence type="ECO:0000256" key="1">
    <source>
        <dbReference type="ARBA" id="ARBA00004123"/>
    </source>
</evidence>
<name>A0A834SEE1_9FABA</name>
<keyword evidence="3" id="KW-0238">DNA-binding</keyword>
<dbReference type="SMART" id="SM00380">
    <property type="entry name" value="AP2"/>
    <property type="match status" value="1"/>
</dbReference>
<dbReference type="GO" id="GO:0003677">
    <property type="term" value="F:DNA binding"/>
    <property type="evidence" value="ECO:0007669"/>
    <property type="project" value="UniProtKB-KW"/>
</dbReference>
<evidence type="ECO:0000256" key="2">
    <source>
        <dbReference type="ARBA" id="ARBA00023015"/>
    </source>
</evidence>
<protein>
    <submittedName>
        <fullName evidence="9">Ethylene-responsive transcription factor ERF113-like</fullName>
    </submittedName>
</protein>
<keyword evidence="4" id="KW-0804">Transcription</keyword>
<dbReference type="PROSITE" id="PS51032">
    <property type="entry name" value="AP2_ERF"/>
    <property type="match status" value="1"/>
</dbReference>
<evidence type="ECO:0000313" key="9">
    <source>
        <dbReference type="EMBL" id="KAF7801867.1"/>
    </source>
</evidence>
<evidence type="ECO:0000256" key="7">
    <source>
        <dbReference type="SAM" id="MobiDB-lite"/>
    </source>
</evidence>
<keyword evidence="10" id="KW-1185">Reference proteome</keyword>
<dbReference type="InterPro" id="IPR001471">
    <property type="entry name" value="AP2/ERF_dom"/>
</dbReference>
<organism evidence="9 10">
    <name type="scientific">Senna tora</name>
    <dbReference type="NCBI Taxonomy" id="362788"/>
    <lineage>
        <taxon>Eukaryota</taxon>
        <taxon>Viridiplantae</taxon>
        <taxon>Streptophyta</taxon>
        <taxon>Embryophyta</taxon>
        <taxon>Tracheophyta</taxon>
        <taxon>Spermatophyta</taxon>
        <taxon>Magnoliopsida</taxon>
        <taxon>eudicotyledons</taxon>
        <taxon>Gunneridae</taxon>
        <taxon>Pentapetalae</taxon>
        <taxon>rosids</taxon>
        <taxon>fabids</taxon>
        <taxon>Fabales</taxon>
        <taxon>Fabaceae</taxon>
        <taxon>Caesalpinioideae</taxon>
        <taxon>Cassia clade</taxon>
        <taxon>Senna</taxon>
    </lineage>
</organism>